<evidence type="ECO:0000313" key="2">
    <source>
        <dbReference type="EMBL" id="BBA98296.1"/>
    </source>
</evidence>
<organism evidence="2 3">
    <name type="scientific">Actinacidiphila reveromycinica</name>
    <dbReference type="NCBI Taxonomy" id="659352"/>
    <lineage>
        <taxon>Bacteria</taxon>
        <taxon>Bacillati</taxon>
        <taxon>Actinomycetota</taxon>
        <taxon>Actinomycetes</taxon>
        <taxon>Kitasatosporales</taxon>
        <taxon>Streptomycetaceae</taxon>
        <taxon>Actinacidiphila</taxon>
    </lineage>
</organism>
<sequence length="136" mass="15794">MKLHEPPILDTHWEGYELGADATHRYLWIWQGFNARLIALPHGEDGHGAYDHAWCYPRDPDLIAEHVAAWDPETQDEPNGWHKRPTMPARRAPRREEQPEYNRDRCAHGCYLDDGCRTLNCRDQIERARGRGSAPS</sequence>
<reference evidence="2 3" key="2">
    <citation type="journal article" date="2011" name="J. Antibiot.">
        <title>Furaquinocins I and J: novel polyketide isoprenoid hybrid compounds from Streptomyces reveromyceticus SN-593.</title>
        <authorList>
            <person name="Panthee S."/>
            <person name="Takahashi S."/>
            <person name="Takagi H."/>
            <person name="Nogawa T."/>
            <person name="Oowada E."/>
            <person name="Uramoto M."/>
            <person name="Osada H."/>
        </authorList>
    </citation>
    <scope>NUCLEOTIDE SEQUENCE [LARGE SCALE GENOMIC DNA]</scope>
    <source>
        <strain evidence="2 3">SN-593</strain>
    </source>
</reference>
<keyword evidence="3" id="KW-1185">Reference proteome</keyword>
<protein>
    <submittedName>
        <fullName evidence="2">Uncharacterized protein</fullName>
    </submittedName>
</protein>
<gene>
    <name evidence="2" type="ORF">RVR_4428</name>
</gene>
<reference evidence="2 3" key="4">
    <citation type="journal article" date="2020" name="Sci. Rep.">
        <title>beta-carboline chemical signals induce reveromycin production through a LuxR family regulator in Streptomyces sp. SN-593.</title>
        <authorList>
            <person name="Panthee S."/>
            <person name="Kito N."/>
            <person name="Hayashi T."/>
            <person name="Shimizu T."/>
            <person name="Ishikawa J."/>
            <person name="Hamamoto H."/>
            <person name="Osada H."/>
            <person name="Takahashi S."/>
        </authorList>
    </citation>
    <scope>NUCLEOTIDE SEQUENCE [LARGE SCALE GENOMIC DNA]</scope>
    <source>
        <strain evidence="2 3">SN-593</strain>
    </source>
</reference>
<proteinExistence type="predicted"/>
<feature type="region of interest" description="Disordered" evidence="1">
    <location>
        <begin position="72"/>
        <end position="102"/>
    </location>
</feature>
<dbReference type="KEGG" id="arev:RVR_4428"/>
<reference evidence="2 3" key="3">
    <citation type="journal article" date="2011" name="Nat. Chem. Biol.">
        <title>Reveromycin A biosynthesis uses RevG and RevJ for stereospecific spiroacetal formation.</title>
        <authorList>
            <person name="Takahashi S."/>
            <person name="Toyoda A."/>
            <person name="Sekiyama Y."/>
            <person name="Takagi H."/>
            <person name="Nogawa T."/>
            <person name="Uramoto M."/>
            <person name="Suzuki R."/>
            <person name="Koshino H."/>
            <person name="Kumano T."/>
            <person name="Panthee S."/>
            <person name="Dairi T."/>
            <person name="Ishikawa J."/>
            <person name="Ikeda H."/>
            <person name="Sakaki Y."/>
            <person name="Osada H."/>
        </authorList>
    </citation>
    <scope>NUCLEOTIDE SEQUENCE [LARGE SCALE GENOMIC DNA]</scope>
    <source>
        <strain evidence="2 3">SN-593</strain>
    </source>
</reference>
<evidence type="ECO:0000313" key="3">
    <source>
        <dbReference type="Proteomes" id="UP000595703"/>
    </source>
</evidence>
<dbReference type="EMBL" id="AP018365">
    <property type="protein sequence ID" value="BBA98296.1"/>
    <property type="molecule type" value="Genomic_DNA"/>
</dbReference>
<dbReference type="AlphaFoldDB" id="A0A7U3UTF4"/>
<reference evidence="2 3" key="1">
    <citation type="journal article" date="2010" name="J. Bacteriol.">
        <title>Biochemical characterization of a novel indole prenyltransferase from Streptomyces sp. SN-593.</title>
        <authorList>
            <person name="Takahashi S."/>
            <person name="Takagi H."/>
            <person name="Toyoda A."/>
            <person name="Uramoto M."/>
            <person name="Nogawa T."/>
            <person name="Ueki M."/>
            <person name="Sakaki Y."/>
            <person name="Osada H."/>
        </authorList>
    </citation>
    <scope>NUCLEOTIDE SEQUENCE [LARGE SCALE GENOMIC DNA]</scope>
    <source>
        <strain evidence="2 3">SN-593</strain>
    </source>
</reference>
<dbReference type="RefSeq" id="WP_202234457.1">
    <property type="nucleotide sequence ID" value="NZ_AP018365.1"/>
</dbReference>
<name>A0A7U3UTF4_9ACTN</name>
<accession>A0A7U3UTF4</accession>
<dbReference type="Proteomes" id="UP000595703">
    <property type="component" value="Chromosome"/>
</dbReference>
<evidence type="ECO:0000256" key="1">
    <source>
        <dbReference type="SAM" id="MobiDB-lite"/>
    </source>
</evidence>